<dbReference type="PANTHER" id="PTHR12149:SF8">
    <property type="entry name" value="PROTEIN-RIBULOSAMINE 3-KINASE"/>
    <property type="match status" value="1"/>
</dbReference>
<dbReference type="Proteomes" id="UP001164693">
    <property type="component" value="Chromosome"/>
</dbReference>
<dbReference type="EMBL" id="CP097463">
    <property type="protein sequence ID" value="WAX58079.1"/>
    <property type="molecule type" value="Genomic_DNA"/>
</dbReference>
<gene>
    <name evidence="1" type="ORF">M6B22_04735</name>
</gene>
<dbReference type="InterPro" id="IPR016477">
    <property type="entry name" value="Fructo-/Ketosamine-3-kinase"/>
</dbReference>
<evidence type="ECO:0000313" key="2">
    <source>
        <dbReference type="Proteomes" id="UP001164693"/>
    </source>
</evidence>
<keyword evidence="1" id="KW-0808">Transferase</keyword>
<keyword evidence="1" id="KW-0418">Kinase</keyword>
<accession>A0ABY7K418</accession>
<reference evidence="1" key="1">
    <citation type="submission" date="2022-05" db="EMBL/GenBank/DDBJ databases">
        <title>Jatrophihabitans sp. SB3-54 whole genome sequence.</title>
        <authorList>
            <person name="Suh M.K."/>
            <person name="Eom M.K."/>
            <person name="Kim J.S."/>
            <person name="Kim H.S."/>
            <person name="Do H.E."/>
            <person name="Shin Y.K."/>
            <person name="Lee J.-S."/>
        </authorList>
    </citation>
    <scope>NUCLEOTIDE SEQUENCE</scope>
    <source>
        <strain evidence="1">SB3-54</strain>
    </source>
</reference>
<protein>
    <submittedName>
        <fullName evidence="1">Fructosamine kinase family protein</fullName>
    </submittedName>
</protein>
<evidence type="ECO:0000313" key="1">
    <source>
        <dbReference type="EMBL" id="WAX58079.1"/>
    </source>
</evidence>
<organism evidence="1 2">
    <name type="scientific">Jatrophihabitans cynanchi</name>
    <dbReference type="NCBI Taxonomy" id="2944128"/>
    <lineage>
        <taxon>Bacteria</taxon>
        <taxon>Bacillati</taxon>
        <taxon>Actinomycetota</taxon>
        <taxon>Actinomycetes</taxon>
        <taxon>Jatrophihabitantales</taxon>
        <taxon>Jatrophihabitantaceae</taxon>
        <taxon>Jatrophihabitans</taxon>
    </lineage>
</organism>
<dbReference type="GO" id="GO:0016301">
    <property type="term" value="F:kinase activity"/>
    <property type="evidence" value="ECO:0007669"/>
    <property type="project" value="UniProtKB-KW"/>
</dbReference>
<dbReference type="Pfam" id="PF03881">
    <property type="entry name" value="Fructosamin_kin"/>
    <property type="match status" value="1"/>
</dbReference>
<dbReference type="InterPro" id="IPR011009">
    <property type="entry name" value="Kinase-like_dom_sf"/>
</dbReference>
<dbReference type="Gene3D" id="1.10.510.10">
    <property type="entry name" value="Transferase(Phosphotransferase) domain 1"/>
    <property type="match status" value="1"/>
</dbReference>
<sequence length="227" mass="24846">MSFVKRDPAPLEAAGLRWLADGGARVPRILAESPGRLELERIETGTLSPAGEEELGRMLATLHAAGAPRFGALPAPGRFLVGRCELDSPEDDDWNDYYAQHRLLPLARRVGLAAEVERVRVDAPAEPPARLHGDLWTGNVLAGRDGRPWLIDPAAYGGHREVDLAMLDLFGSIPRRTAAAYHELAPLADGWRDRLPLWQLFPLLVHAVLFGGGYLAQAHDLALRLAR</sequence>
<dbReference type="PANTHER" id="PTHR12149">
    <property type="entry name" value="FRUCTOSAMINE 3 KINASE-RELATED PROTEIN"/>
    <property type="match status" value="1"/>
</dbReference>
<keyword evidence="2" id="KW-1185">Reference proteome</keyword>
<dbReference type="SUPFAM" id="SSF56112">
    <property type="entry name" value="Protein kinase-like (PK-like)"/>
    <property type="match status" value="1"/>
</dbReference>
<proteinExistence type="predicted"/>
<dbReference type="RefSeq" id="WP_269444628.1">
    <property type="nucleotide sequence ID" value="NZ_CP097463.1"/>
</dbReference>
<dbReference type="Gene3D" id="1.20.1270.240">
    <property type="match status" value="1"/>
</dbReference>
<name>A0ABY7K418_9ACTN</name>